<dbReference type="SUPFAM" id="SSF51735">
    <property type="entry name" value="NAD(P)-binding Rossmann-fold domains"/>
    <property type="match status" value="1"/>
</dbReference>
<evidence type="ECO:0000256" key="1">
    <source>
        <dbReference type="ARBA" id="ARBA00006484"/>
    </source>
</evidence>
<accession>A0A3N1L4T7</accession>
<dbReference type="GO" id="GO:0016491">
    <property type="term" value="F:oxidoreductase activity"/>
    <property type="evidence" value="ECO:0007669"/>
    <property type="project" value="UniProtKB-KW"/>
</dbReference>
<protein>
    <submittedName>
        <fullName evidence="3">NAD(P)-dependent dehydrogenase (Short-subunit alcohol dehydrogenase family)</fullName>
    </submittedName>
</protein>
<dbReference type="Gene3D" id="3.40.50.720">
    <property type="entry name" value="NAD(P)-binding Rossmann-like Domain"/>
    <property type="match status" value="1"/>
</dbReference>
<reference evidence="3 4" key="1">
    <citation type="submission" date="2018-11" db="EMBL/GenBank/DDBJ databases">
        <title>Genomic Encyclopedia of Type Strains, Phase IV (KMG-IV): sequencing the most valuable type-strain genomes for metagenomic binning, comparative biology and taxonomic classification.</title>
        <authorList>
            <person name="Goeker M."/>
        </authorList>
    </citation>
    <scope>NUCLEOTIDE SEQUENCE [LARGE SCALE GENOMIC DNA]</scope>
    <source>
        <strain evidence="3 4">DSM 5900</strain>
    </source>
</reference>
<dbReference type="InterPro" id="IPR002347">
    <property type="entry name" value="SDR_fam"/>
</dbReference>
<dbReference type="PROSITE" id="PS00061">
    <property type="entry name" value="ADH_SHORT"/>
    <property type="match status" value="1"/>
</dbReference>
<sequence length="255" mass="25957">MPDALPLAGRPVLLTGAGGDIGRAMMAAFARAGARIAAADIDPARAEAAAAVARDLGVDAIAVPLDVTRSESCREAVAAAVAAFGSLRVLVNNAAALAIRGTVVDLSEADWHSQMAVNLTGPFLMAKHAIPAMRAGGGGVVVNLASQLGHVGQAGLAAYGAAKAGIHNLTRIMAIDHAADGIRVVSLSPGAIEGTRVRSRFPDDDAMRAYNDQRHILGRMGRPDEIASAAVFLASDAASFMTGADLLVDGGYTAW</sequence>
<dbReference type="FunFam" id="3.40.50.720:FF:000084">
    <property type="entry name" value="Short-chain dehydrogenase reductase"/>
    <property type="match status" value="1"/>
</dbReference>
<organism evidence="3 4">
    <name type="scientific">Stella humosa</name>
    <dbReference type="NCBI Taxonomy" id="94"/>
    <lineage>
        <taxon>Bacteria</taxon>
        <taxon>Pseudomonadati</taxon>
        <taxon>Pseudomonadota</taxon>
        <taxon>Alphaproteobacteria</taxon>
        <taxon>Rhodospirillales</taxon>
        <taxon>Stellaceae</taxon>
        <taxon>Stella</taxon>
    </lineage>
</organism>
<dbReference type="Proteomes" id="UP000278222">
    <property type="component" value="Unassembled WGS sequence"/>
</dbReference>
<proteinExistence type="inferred from homology"/>
<dbReference type="PRINTS" id="PR00081">
    <property type="entry name" value="GDHRDH"/>
</dbReference>
<gene>
    <name evidence="3" type="ORF">EDC65_3767</name>
</gene>
<evidence type="ECO:0000313" key="3">
    <source>
        <dbReference type="EMBL" id="ROP84415.1"/>
    </source>
</evidence>
<comment type="similarity">
    <text evidence="1">Belongs to the short-chain dehydrogenases/reductases (SDR) family.</text>
</comment>
<dbReference type="AlphaFoldDB" id="A0A3N1L4T7"/>
<dbReference type="Pfam" id="PF13561">
    <property type="entry name" value="adh_short_C2"/>
    <property type="match status" value="1"/>
</dbReference>
<dbReference type="PANTHER" id="PTHR24321">
    <property type="entry name" value="DEHYDROGENASES, SHORT CHAIN"/>
    <property type="match status" value="1"/>
</dbReference>
<keyword evidence="2" id="KW-0560">Oxidoreductase</keyword>
<dbReference type="PRINTS" id="PR00080">
    <property type="entry name" value="SDRFAMILY"/>
</dbReference>
<dbReference type="OrthoDB" id="9797020at2"/>
<evidence type="ECO:0000256" key="2">
    <source>
        <dbReference type="ARBA" id="ARBA00023002"/>
    </source>
</evidence>
<name>A0A3N1L4T7_9PROT</name>
<keyword evidence="4" id="KW-1185">Reference proteome</keyword>
<dbReference type="RefSeq" id="WP_123692914.1">
    <property type="nucleotide sequence ID" value="NZ_AP019700.1"/>
</dbReference>
<comment type="caution">
    <text evidence="3">The sequence shown here is derived from an EMBL/GenBank/DDBJ whole genome shotgun (WGS) entry which is preliminary data.</text>
</comment>
<dbReference type="PANTHER" id="PTHR24321:SF8">
    <property type="entry name" value="ESTRADIOL 17-BETA-DEHYDROGENASE 8-RELATED"/>
    <property type="match status" value="1"/>
</dbReference>
<dbReference type="EMBL" id="RJKX01000015">
    <property type="protein sequence ID" value="ROP84415.1"/>
    <property type="molecule type" value="Genomic_DNA"/>
</dbReference>
<dbReference type="InterPro" id="IPR036291">
    <property type="entry name" value="NAD(P)-bd_dom_sf"/>
</dbReference>
<dbReference type="CDD" id="cd05233">
    <property type="entry name" value="SDR_c"/>
    <property type="match status" value="1"/>
</dbReference>
<dbReference type="InterPro" id="IPR020904">
    <property type="entry name" value="Sc_DH/Rdtase_CS"/>
</dbReference>
<evidence type="ECO:0000313" key="4">
    <source>
        <dbReference type="Proteomes" id="UP000278222"/>
    </source>
</evidence>